<reference evidence="4 5" key="1">
    <citation type="submission" date="2023-07" db="EMBL/GenBank/DDBJ databases">
        <title>Genomic Encyclopedia of Type Strains, Phase IV (KMG-IV): sequencing the most valuable type-strain genomes for metagenomic binning, comparative biology and taxonomic classification.</title>
        <authorList>
            <person name="Goeker M."/>
        </authorList>
    </citation>
    <scope>NUCLEOTIDE SEQUENCE [LARGE SCALE GENOMIC DNA]</scope>
    <source>
        <strain evidence="4 5">DSM 17740</strain>
    </source>
</reference>
<name>A0ABU0CXY6_9BACI</name>
<comment type="caution">
    <text evidence="4">The sequence shown here is derived from an EMBL/GenBank/DDBJ whole genome shotgun (WGS) entry which is preliminary data.</text>
</comment>
<dbReference type="Gene3D" id="3.40.50.720">
    <property type="entry name" value="NAD(P)-binding Rossmann-like Domain"/>
    <property type="match status" value="1"/>
</dbReference>
<accession>A0ABU0CXY6</accession>
<evidence type="ECO:0000256" key="1">
    <source>
        <dbReference type="SAM" id="MobiDB-lite"/>
    </source>
</evidence>
<feature type="region of interest" description="Disordered" evidence="1">
    <location>
        <begin position="369"/>
        <end position="389"/>
    </location>
</feature>
<dbReference type="InterPro" id="IPR027051">
    <property type="entry name" value="XdhC_Rossmann_dom"/>
</dbReference>
<organism evidence="4 5">
    <name type="scientific">Caldalkalibacillus uzonensis</name>
    <dbReference type="NCBI Taxonomy" id="353224"/>
    <lineage>
        <taxon>Bacteria</taxon>
        <taxon>Bacillati</taxon>
        <taxon>Bacillota</taxon>
        <taxon>Bacilli</taxon>
        <taxon>Bacillales</taxon>
        <taxon>Bacillaceae</taxon>
        <taxon>Caldalkalibacillus</taxon>
    </lineage>
</organism>
<feature type="domain" description="XdhC- CoxI" evidence="2">
    <location>
        <begin position="15"/>
        <end position="77"/>
    </location>
</feature>
<evidence type="ECO:0000313" key="5">
    <source>
        <dbReference type="Proteomes" id="UP001232445"/>
    </source>
</evidence>
<sequence length="403" mass="44697">MEQIIKALERCLVLQQKAVLATIIKTEGSTYRQVGAKCLIQEDGQLIGVLSGGCVEGDLYTYCQEVLSTGECMSIKYDFRRDDDLVWGLGVGCEGALTIWLQPFDPVKRPEQAKYILTLYQQVLFSTTPQTVLTIVSSDDSSRIWPGAQWILKKDGFKEGQSLPNQYKRLIENSIFTNKMVKKVSQLTEGTVTIDGRRINVTVFIDKIKPIPRMVIFGAGPDAVPLVRGAKLLNWHVTVVDHRSAYATSSHLPDADQVILVPSGQFPKDLVLGPGTSAVIMSHHFHQDSIYLKGLLHEHISFIGILGSRKRTEKLLEALRVNDSQTNDLDQSNLYYPVGLDIGAETPEEIALSILSEIVAHYHNRSGGSLSMRKGPIHPRSQYTSQEINGPKAFQSLGVEKVP</sequence>
<dbReference type="Pfam" id="PF13478">
    <property type="entry name" value="XdhC_C"/>
    <property type="match status" value="1"/>
</dbReference>
<dbReference type="Proteomes" id="UP001232445">
    <property type="component" value="Unassembled WGS sequence"/>
</dbReference>
<dbReference type="PANTHER" id="PTHR30388:SF6">
    <property type="entry name" value="XANTHINE DEHYDROGENASE SUBUNIT A-RELATED"/>
    <property type="match status" value="1"/>
</dbReference>
<dbReference type="InterPro" id="IPR003777">
    <property type="entry name" value="XdhC_CoxI"/>
</dbReference>
<gene>
    <name evidence="4" type="ORF">J2S00_003850</name>
</gene>
<dbReference type="PANTHER" id="PTHR30388">
    <property type="entry name" value="ALDEHYDE OXIDOREDUCTASE MOLYBDENUM COFACTOR ASSEMBLY PROTEIN"/>
    <property type="match status" value="1"/>
</dbReference>
<proteinExistence type="predicted"/>
<evidence type="ECO:0000259" key="2">
    <source>
        <dbReference type="Pfam" id="PF02625"/>
    </source>
</evidence>
<feature type="domain" description="XdhC Rossmann" evidence="3">
    <location>
        <begin position="214"/>
        <end position="358"/>
    </location>
</feature>
<dbReference type="InterPro" id="IPR052698">
    <property type="entry name" value="MoCofactor_Util/Proc"/>
</dbReference>
<evidence type="ECO:0000259" key="3">
    <source>
        <dbReference type="Pfam" id="PF13478"/>
    </source>
</evidence>
<dbReference type="EMBL" id="JAUSUQ010000027">
    <property type="protein sequence ID" value="MDQ0341006.1"/>
    <property type="molecule type" value="Genomic_DNA"/>
</dbReference>
<keyword evidence="5" id="KW-1185">Reference proteome</keyword>
<protein>
    <submittedName>
        <fullName evidence="4">Xanthine/CO dehydrogenase XdhC/CoxF family maturation factor</fullName>
    </submittedName>
</protein>
<dbReference type="Pfam" id="PF02625">
    <property type="entry name" value="XdhC_CoxI"/>
    <property type="match status" value="1"/>
</dbReference>
<dbReference type="RefSeq" id="WP_307343584.1">
    <property type="nucleotide sequence ID" value="NZ_JAUSUQ010000027.1"/>
</dbReference>
<evidence type="ECO:0000313" key="4">
    <source>
        <dbReference type="EMBL" id="MDQ0341006.1"/>
    </source>
</evidence>